<dbReference type="InterPro" id="IPR017441">
    <property type="entry name" value="Protein_kinase_ATP_BS"/>
</dbReference>
<evidence type="ECO:0000259" key="2">
    <source>
        <dbReference type="PROSITE" id="PS50011"/>
    </source>
</evidence>
<sequence length="270" mass="31993">MKEVWKKFWKPFPLWGERLHKPGSVIERYVVQKFLGVGSYGITYLAEDLSTHQKVVLKQLRKRRKTTGERPFQKEREILRKLSHPAIPALYAEINDGSHQYLVMEYKEGLTFEQLIFQFGKKYSEKDAFHYLTKILEVVQYIHDQNVVHRDLRIPNILLYNDSISIIDFGLSRLITDEEEESFHKWEPEKQRMRKISFQTDFYALGHFVLFLLYSSFDQKGKKEKSWEEELDISVESKNIIKKLFGMDGSYKSAEEILEDIQKNSEIGGE</sequence>
<dbReference type="InterPro" id="IPR020635">
    <property type="entry name" value="Tyr_kinase_cat_dom"/>
</dbReference>
<protein>
    <recommendedName>
        <fullName evidence="2">Protein kinase domain-containing protein</fullName>
    </recommendedName>
</protein>
<evidence type="ECO:0000313" key="3">
    <source>
        <dbReference type="EMBL" id="ASS91005.1"/>
    </source>
</evidence>
<dbReference type="SUPFAM" id="SSF56112">
    <property type="entry name" value="Protein kinase-like (PK-like)"/>
    <property type="match status" value="1"/>
</dbReference>
<dbReference type="PANTHER" id="PTHR24347">
    <property type="entry name" value="SERINE/THREONINE-PROTEIN KINASE"/>
    <property type="match status" value="1"/>
</dbReference>
<dbReference type="GO" id="GO:0005524">
    <property type="term" value="F:ATP binding"/>
    <property type="evidence" value="ECO:0007669"/>
    <property type="project" value="UniProtKB-UniRule"/>
</dbReference>
<keyword evidence="1" id="KW-0547">Nucleotide-binding</keyword>
<evidence type="ECO:0000313" key="4">
    <source>
        <dbReference type="Proteomes" id="UP000214606"/>
    </source>
</evidence>
<dbReference type="Pfam" id="PF00069">
    <property type="entry name" value="Pkinase"/>
    <property type="match status" value="1"/>
</dbReference>
<organism evidence="3 4">
    <name type="scientific">Aeribacillus pallidus</name>
    <dbReference type="NCBI Taxonomy" id="33936"/>
    <lineage>
        <taxon>Bacteria</taxon>
        <taxon>Bacillati</taxon>
        <taxon>Bacillota</taxon>
        <taxon>Bacilli</taxon>
        <taxon>Bacillales</taxon>
        <taxon>Bacillaceae</taxon>
        <taxon>Aeribacillus</taxon>
    </lineage>
</organism>
<feature type="domain" description="Protein kinase" evidence="2">
    <location>
        <begin position="29"/>
        <end position="270"/>
    </location>
</feature>
<dbReference type="PROSITE" id="PS50011">
    <property type="entry name" value="PROTEIN_KINASE_DOM"/>
    <property type="match status" value="1"/>
</dbReference>
<dbReference type="PROSITE" id="PS00107">
    <property type="entry name" value="PROTEIN_KINASE_ATP"/>
    <property type="match status" value="1"/>
</dbReference>
<reference evidence="3 4" key="1">
    <citation type="submission" date="2016-10" db="EMBL/GenBank/DDBJ databases">
        <title>The whole genome sequencing and assembly of Aeribacillus pallidus KCTC3564 strain.</title>
        <authorList>
            <person name="Lee Y.-J."/>
            <person name="Park M.-K."/>
            <person name="Yi H."/>
            <person name="Bahn Y.-S."/>
            <person name="Kim J.F."/>
            <person name="Lee D.-W."/>
        </authorList>
    </citation>
    <scope>NUCLEOTIDE SEQUENCE [LARGE SCALE GENOMIC DNA]</scope>
    <source>
        <strain evidence="3 4">KCTC3564</strain>
    </source>
</reference>
<keyword evidence="1" id="KW-0067">ATP-binding</keyword>
<proteinExistence type="predicted"/>
<dbReference type="RefSeq" id="WP_094245668.1">
    <property type="nucleotide sequence ID" value="NZ_CP017703.1"/>
</dbReference>
<dbReference type="KEGG" id="apak:AP3564_12940"/>
<dbReference type="SMART" id="SM00219">
    <property type="entry name" value="TyrKc"/>
    <property type="match status" value="1"/>
</dbReference>
<dbReference type="CDD" id="cd14014">
    <property type="entry name" value="STKc_PknB_like"/>
    <property type="match status" value="1"/>
</dbReference>
<feature type="binding site" evidence="1">
    <location>
        <position position="58"/>
    </location>
    <ligand>
        <name>ATP</name>
        <dbReference type="ChEBI" id="CHEBI:30616"/>
    </ligand>
</feature>
<dbReference type="AlphaFoldDB" id="A0A223E7A7"/>
<name>A0A223E7A7_9BACI</name>
<dbReference type="InterPro" id="IPR011009">
    <property type="entry name" value="Kinase-like_dom_sf"/>
</dbReference>
<dbReference type="GO" id="GO:0004713">
    <property type="term" value="F:protein tyrosine kinase activity"/>
    <property type="evidence" value="ECO:0007669"/>
    <property type="project" value="InterPro"/>
</dbReference>
<dbReference type="Proteomes" id="UP000214606">
    <property type="component" value="Chromosome"/>
</dbReference>
<gene>
    <name evidence="3" type="ORF">AP3564_12940</name>
</gene>
<dbReference type="InterPro" id="IPR000719">
    <property type="entry name" value="Prot_kinase_dom"/>
</dbReference>
<accession>A0A223E7A7</accession>
<dbReference type="EMBL" id="CP017703">
    <property type="protein sequence ID" value="ASS91005.1"/>
    <property type="molecule type" value="Genomic_DNA"/>
</dbReference>
<dbReference type="Gene3D" id="1.10.510.10">
    <property type="entry name" value="Transferase(Phosphotransferase) domain 1"/>
    <property type="match status" value="1"/>
</dbReference>
<evidence type="ECO:0000256" key="1">
    <source>
        <dbReference type="PROSITE-ProRule" id="PRU10141"/>
    </source>
</evidence>